<dbReference type="CGD" id="CAL0000198503">
    <property type="gene designation" value="orf19.12960"/>
</dbReference>
<evidence type="ECO:0000313" key="1">
    <source>
        <dbReference type="CGD" id="CAL0000198503"/>
    </source>
</evidence>
<name>A0A1D8PPW3_CANAL</name>
<sequence length="267" mass="30352">MSTTTTRSGTKSKPVKRNSYLSNLRHLTNKDVTKAAYTLLEAFAEDDLAKMLVCHIEDKAERQLCELTLYEAYIRQHIAKGIVIGQGETETGFETVSIWSHPKSEEEGLDSYTNLMEAGYGKVWNVYGEEGRKKVFYGMLPLLHDSCERIINSDSRFKNKNVYTLVYVGSSKQGKGKGNLRKLFEYMFETYIDNDENSIAYLESSSPANIPIYNRFGFHVTEDIVLGEKCEGAIRGRDYAVMNVMIRGTKGHDWTKDENTFNSKGKL</sequence>
<dbReference type="PANTHER" id="PTHR42791">
    <property type="entry name" value="GNAT FAMILY ACETYLTRANSFERASE"/>
    <property type="match status" value="1"/>
</dbReference>
<dbReference type="InterPro" id="IPR052523">
    <property type="entry name" value="Trichothecene_AcTrans"/>
</dbReference>
<dbReference type="Proteomes" id="UP000000559">
    <property type="component" value="Chromosome 6"/>
</dbReference>
<dbReference type="Gene3D" id="3.40.630.30">
    <property type="match status" value="1"/>
</dbReference>
<dbReference type="OMA" id="VMNVMIR"/>
<accession>A0A1D8PPW3</accession>
<dbReference type="OrthoDB" id="410198at2759"/>
<dbReference type="STRING" id="237561.A0A1D8PPW3"/>
<dbReference type="SMR" id="A0A1D8PPW3"/>
<keyword evidence="3" id="KW-1185">Reference proteome</keyword>
<evidence type="ECO:0000313" key="2">
    <source>
        <dbReference type="EMBL" id="AOW30178.1"/>
    </source>
</evidence>
<dbReference type="GeneID" id="3639167"/>
<dbReference type="EMBL" id="CP017628">
    <property type="protein sequence ID" value="AOW30178.1"/>
    <property type="molecule type" value="Genomic_DNA"/>
</dbReference>
<protein>
    <recommendedName>
        <fullName evidence="4">N-acetyltransferase domain-containing protein</fullName>
    </recommendedName>
</protein>
<organism evidence="2 3">
    <name type="scientific">Candida albicans (strain SC5314 / ATCC MYA-2876)</name>
    <name type="common">Yeast</name>
    <dbReference type="NCBI Taxonomy" id="237561"/>
    <lineage>
        <taxon>Eukaryota</taxon>
        <taxon>Fungi</taxon>
        <taxon>Dikarya</taxon>
        <taxon>Ascomycota</taxon>
        <taxon>Saccharomycotina</taxon>
        <taxon>Pichiomycetes</taxon>
        <taxon>Debaryomycetaceae</taxon>
        <taxon>Candida/Lodderomyces clade</taxon>
        <taxon>Candida</taxon>
    </lineage>
</organism>
<reference evidence="2 3" key="1">
    <citation type="journal article" date="2004" name="Proc. Natl. Acad. Sci. U.S.A.">
        <title>The diploid genome sequence of Candida albicans.</title>
        <authorList>
            <person name="Jones T."/>
            <person name="Federspiel N.A."/>
            <person name="Chibana H."/>
            <person name="Dungan J."/>
            <person name="Kalman S."/>
            <person name="Magee B.B."/>
            <person name="Newport G."/>
            <person name="Thorstenson Y.R."/>
            <person name="Agabian N."/>
            <person name="Magee P.T."/>
            <person name="Davis R.W."/>
            <person name="Scherer S."/>
        </authorList>
    </citation>
    <scope>NUCLEOTIDE SEQUENCE [LARGE SCALE GENOMIC DNA]</scope>
    <source>
        <strain evidence="3">SC5314 / ATCC MYA-2876</strain>
    </source>
</reference>
<evidence type="ECO:0000313" key="3">
    <source>
        <dbReference type="Proteomes" id="UP000000559"/>
    </source>
</evidence>
<dbReference type="KEGG" id="cal:CAALFM_C602450WA"/>
<dbReference type="VEuPathDB" id="FungiDB:C6_02450W_A"/>
<proteinExistence type="predicted"/>
<dbReference type="InterPro" id="IPR016181">
    <property type="entry name" value="Acyl_CoA_acyltransferase"/>
</dbReference>
<gene>
    <name evidence="2" type="ordered locus">CAALFM_C602450WA</name>
    <name evidence="1" type="ordered locus">orf19.12960</name>
</gene>
<dbReference type="eggNOG" id="ENOG502RXZ0">
    <property type="taxonomic scope" value="Eukaryota"/>
</dbReference>
<reference evidence="2 3" key="3">
    <citation type="journal article" date="2013" name="Genome Biol.">
        <title>Assembly of a phased diploid Candida albicans genome facilitates allele-specific measurements and provides a simple model for repeat and indel structure.</title>
        <authorList>
            <person name="Muzzey D."/>
            <person name="Schwartz K."/>
            <person name="Weissman J.S."/>
            <person name="Sherlock G."/>
        </authorList>
    </citation>
    <scope>NUCLEOTIDE SEQUENCE [LARGE SCALE GENOMIC DNA]</scope>
    <source>
        <strain evidence="3">SC5314 / ATCC MYA-2876</strain>
    </source>
</reference>
<dbReference type="InParanoid" id="A0A1D8PPW3"/>
<evidence type="ECO:0008006" key="4">
    <source>
        <dbReference type="Google" id="ProtNLM"/>
    </source>
</evidence>
<reference evidence="2 3" key="2">
    <citation type="journal article" date="2007" name="Genome Biol.">
        <title>Assembly of the Candida albicans genome into sixteen supercontigs aligned on the eight chromosomes.</title>
        <authorList>
            <person name="van het Hoog M."/>
            <person name="Rast T.J."/>
            <person name="Martchenko M."/>
            <person name="Grindle S."/>
            <person name="Dignard D."/>
            <person name="Hogues H."/>
            <person name="Cuomo C."/>
            <person name="Berriman M."/>
            <person name="Scherer S."/>
            <person name="Magee B.B."/>
            <person name="Whiteway M."/>
            <person name="Chibana H."/>
            <person name="Nantel A."/>
            <person name="Magee P.T."/>
        </authorList>
    </citation>
    <scope>GENOME REANNOTATION</scope>
    <source>
        <strain evidence="3">SC5314 / ATCC MYA-2876</strain>
    </source>
</reference>
<dbReference type="PANTHER" id="PTHR42791:SF1">
    <property type="entry name" value="N-ACETYLTRANSFERASE DOMAIN-CONTAINING PROTEIN"/>
    <property type="match status" value="1"/>
</dbReference>
<dbReference type="RefSeq" id="XP_719079.2">
    <property type="nucleotide sequence ID" value="XM_713986.2"/>
</dbReference>
<dbReference type="SUPFAM" id="SSF55729">
    <property type="entry name" value="Acyl-CoA N-acyltransferases (Nat)"/>
    <property type="match status" value="1"/>
</dbReference>
<dbReference type="AlphaFoldDB" id="A0A1D8PPW3"/>